<keyword evidence="5 6" id="KW-0472">Membrane</keyword>
<dbReference type="Proteomes" id="UP001485459">
    <property type="component" value="Chromosome"/>
</dbReference>
<name>A0ABZ2YIE6_9BACT</name>
<evidence type="ECO:0000256" key="5">
    <source>
        <dbReference type="ARBA" id="ARBA00023136"/>
    </source>
</evidence>
<evidence type="ECO:0000256" key="2">
    <source>
        <dbReference type="ARBA" id="ARBA00022475"/>
    </source>
</evidence>
<keyword evidence="3 6" id="KW-0812">Transmembrane</keyword>
<gene>
    <name evidence="7" type="ORF">WJU16_15870</name>
</gene>
<reference evidence="8" key="1">
    <citation type="submission" date="2024-03" db="EMBL/GenBank/DDBJ databases">
        <title>Chitinophaga horti sp. nov., isolated from garden soil.</title>
        <authorList>
            <person name="Lee D.S."/>
            <person name="Han D.M."/>
            <person name="Baek J.H."/>
            <person name="Choi D.G."/>
            <person name="Jeon J.H."/>
            <person name="Jeon C.O."/>
        </authorList>
    </citation>
    <scope>NUCLEOTIDE SEQUENCE [LARGE SCALE GENOMIC DNA]</scope>
    <source>
        <strain evidence="8">GPA1</strain>
    </source>
</reference>
<keyword evidence="8" id="KW-1185">Reference proteome</keyword>
<proteinExistence type="predicted"/>
<feature type="transmembrane region" description="Helical" evidence="6">
    <location>
        <begin position="90"/>
        <end position="107"/>
    </location>
</feature>
<dbReference type="RefSeq" id="WP_341834464.1">
    <property type="nucleotide sequence ID" value="NZ_CP149822.1"/>
</dbReference>
<accession>A0ABZ2YIE6</accession>
<dbReference type="Pfam" id="PF03706">
    <property type="entry name" value="LPG_synthase_TM"/>
    <property type="match status" value="1"/>
</dbReference>
<evidence type="ECO:0000256" key="1">
    <source>
        <dbReference type="ARBA" id="ARBA00004651"/>
    </source>
</evidence>
<feature type="transmembrane region" description="Helical" evidence="6">
    <location>
        <begin position="268"/>
        <end position="291"/>
    </location>
</feature>
<comment type="subcellular location">
    <subcellularLocation>
        <location evidence="1">Cell membrane</location>
        <topology evidence="1">Multi-pass membrane protein</topology>
    </subcellularLocation>
</comment>
<feature type="transmembrane region" description="Helical" evidence="6">
    <location>
        <begin position="209"/>
        <end position="228"/>
    </location>
</feature>
<sequence length="368" mass="41073">MLAFHGDEAVAHDNGSWVDPENYFCIVCQAEPIFAKIRRSLNKSTKIILNYVLGGALFTWLTFAIVRQIRHQENLPAAWAHIREMIADRGWVLLLMVMLMMLVNWGIEARKWQILVRPLEPVPFRRAFGAILTGVSVSVSTPNRIGEYGGRMLYLSNASKLKSIAATIVGSYSQIIATLLFGLVGGLFYVSRYDVTGQLSAAPGFREKLTLGLLILVCATVLFLYFRLRIIISLVDRVKWLRKVKVFIMVIVRYSPAELRTLLYLSAIRYMVFTAQYLILLYALGVAFVWWEGFFMISVIYLVMAVIPTVAIAEVGLRGSVSLHFLGLLSANAAGILAATVAIWLINLVLPAAIGSVLLLGVKIFRDK</sequence>
<feature type="transmembrane region" description="Helical" evidence="6">
    <location>
        <begin position="164"/>
        <end position="189"/>
    </location>
</feature>
<evidence type="ECO:0000313" key="7">
    <source>
        <dbReference type="EMBL" id="WZN39480.1"/>
    </source>
</evidence>
<evidence type="ECO:0000256" key="6">
    <source>
        <dbReference type="SAM" id="Phobius"/>
    </source>
</evidence>
<feature type="transmembrane region" description="Helical" evidence="6">
    <location>
        <begin position="48"/>
        <end position="69"/>
    </location>
</feature>
<keyword evidence="2" id="KW-1003">Cell membrane</keyword>
<feature type="transmembrane region" description="Helical" evidence="6">
    <location>
        <begin position="337"/>
        <end position="362"/>
    </location>
</feature>
<dbReference type="PANTHER" id="PTHR39087:SF2">
    <property type="entry name" value="UPF0104 MEMBRANE PROTEIN MJ1595"/>
    <property type="match status" value="1"/>
</dbReference>
<dbReference type="PANTHER" id="PTHR39087">
    <property type="entry name" value="UPF0104 MEMBRANE PROTEIN MJ1595"/>
    <property type="match status" value="1"/>
</dbReference>
<feature type="transmembrane region" description="Helical" evidence="6">
    <location>
        <begin position="298"/>
        <end position="317"/>
    </location>
</feature>
<organism evidence="7 8">
    <name type="scientific">Chitinophaga pollutisoli</name>
    <dbReference type="NCBI Taxonomy" id="3133966"/>
    <lineage>
        <taxon>Bacteria</taxon>
        <taxon>Pseudomonadati</taxon>
        <taxon>Bacteroidota</taxon>
        <taxon>Chitinophagia</taxon>
        <taxon>Chitinophagales</taxon>
        <taxon>Chitinophagaceae</taxon>
        <taxon>Chitinophaga</taxon>
    </lineage>
</organism>
<dbReference type="EMBL" id="CP149822">
    <property type="protein sequence ID" value="WZN39480.1"/>
    <property type="molecule type" value="Genomic_DNA"/>
</dbReference>
<evidence type="ECO:0000256" key="4">
    <source>
        <dbReference type="ARBA" id="ARBA00022989"/>
    </source>
</evidence>
<keyword evidence="4 6" id="KW-1133">Transmembrane helix</keyword>
<protein>
    <submittedName>
        <fullName evidence="7">Lysylphosphatidylglycerol synthase transmembrane domain-containing protein</fullName>
    </submittedName>
</protein>
<dbReference type="InterPro" id="IPR022791">
    <property type="entry name" value="L-PG_synthase/AglD"/>
</dbReference>
<evidence type="ECO:0000313" key="8">
    <source>
        <dbReference type="Proteomes" id="UP001485459"/>
    </source>
</evidence>
<evidence type="ECO:0000256" key="3">
    <source>
        <dbReference type="ARBA" id="ARBA00022692"/>
    </source>
</evidence>